<accession>A0A379LLQ1</accession>
<keyword evidence="1" id="KW-0732">Signal</keyword>
<dbReference type="AlphaFoldDB" id="A0A379LLQ1"/>
<dbReference type="EMBL" id="UGVC01000001">
    <property type="protein sequence ID" value="SUD91510.1"/>
    <property type="molecule type" value="Genomic_DNA"/>
</dbReference>
<sequence length="268" mass="29056">MNIFKINHSYNLLVKAALLSFCSLTAGQALACPAVYFTNQVERLNTTNDQDGKTIYFCKQEGFTPSQLQYNLQPNSLLPGGNKVISMGSAIQKSPLVGSINLIGPGITPLNLNPVIAKINFPNGGGLNNKSALFNFYTRVNAPGTSDRCTGASQYDVIRNYLRSNPSIFQANNAYSSSSGPKLATAITTGNDLAIIKNAEIRNGNSFIKADITFYHSNAGEQGQFFTDRQYNKQFCWVAVGTKIDIKDDATNINRAGEHLLDVAVSVP</sequence>
<dbReference type="RefSeq" id="WP_028857897.1">
    <property type="nucleotide sequence ID" value="NZ_CAJHAQ010000001.1"/>
</dbReference>
<reference evidence="2 3" key="1">
    <citation type="submission" date="2018-06" db="EMBL/GenBank/DDBJ databases">
        <authorList>
            <consortium name="Pathogen Informatics"/>
            <person name="Doyle S."/>
        </authorList>
    </citation>
    <scope>NUCLEOTIDE SEQUENCE [LARGE SCALE GENOMIC DNA]</scope>
    <source>
        <strain evidence="2 3">NCTC10526</strain>
    </source>
</reference>
<evidence type="ECO:0000313" key="3">
    <source>
        <dbReference type="Proteomes" id="UP000254123"/>
    </source>
</evidence>
<feature type="signal peptide" evidence="1">
    <location>
        <begin position="1"/>
        <end position="31"/>
    </location>
</feature>
<name>A0A379LLQ1_9GAMM</name>
<keyword evidence="3" id="KW-1185">Reference proteome</keyword>
<evidence type="ECO:0000313" key="2">
    <source>
        <dbReference type="EMBL" id="SUD91510.1"/>
    </source>
</evidence>
<protein>
    <submittedName>
        <fullName evidence="2">Uncharacterized protein</fullName>
    </submittedName>
</protein>
<evidence type="ECO:0000256" key="1">
    <source>
        <dbReference type="SAM" id="SignalP"/>
    </source>
</evidence>
<dbReference type="Proteomes" id="UP000254123">
    <property type="component" value="Unassembled WGS sequence"/>
</dbReference>
<gene>
    <name evidence="2" type="ORF">NCTC10526_01873</name>
</gene>
<dbReference type="STRING" id="1123034.GCA_000685805_00214"/>
<organism evidence="2 3">
    <name type="scientific">Psychrobacter phenylpyruvicus</name>
    <dbReference type="NCBI Taxonomy" id="29432"/>
    <lineage>
        <taxon>Bacteria</taxon>
        <taxon>Pseudomonadati</taxon>
        <taxon>Pseudomonadota</taxon>
        <taxon>Gammaproteobacteria</taxon>
        <taxon>Moraxellales</taxon>
        <taxon>Moraxellaceae</taxon>
        <taxon>Psychrobacter</taxon>
    </lineage>
</organism>
<proteinExistence type="predicted"/>
<feature type="chain" id="PRO_5016879485" evidence="1">
    <location>
        <begin position="32"/>
        <end position="268"/>
    </location>
</feature>